<dbReference type="EMBL" id="KB203827">
    <property type="protein sequence ID" value="ESO83012.1"/>
    <property type="molecule type" value="Genomic_DNA"/>
</dbReference>
<feature type="compositionally biased region" description="Polar residues" evidence="1">
    <location>
        <begin position="681"/>
        <end position="706"/>
    </location>
</feature>
<feature type="compositionally biased region" description="Polar residues" evidence="1">
    <location>
        <begin position="478"/>
        <end position="491"/>
    </location>
</feature>
<feature type="compositionally biased region" description="Basic and acidic residues" evidence="1">
    <location>
        <begin position="496"/>
        <end position="521"/>
    </location>
</feature>
<feature type="compositionally biased region" description="Polar residues" evidence="1">
    <location>
        <begin position="202"/>
        <end position="217"/>
    </location>
</feature>
<feature type="compositionally biased region" description="Acidic residues" evidence="1">
    <location>
        <begin position="603"/>
        <end position="617"/>
    </location>
</feature>
<accession>V3ZFW0</accession>
<feature type="compositionally biased region" description="Polar residues" evidence="1">
    <location>
        <begin position="578"/>
        <end position="597"/>
    </location>
</feature>
<feature type="compositionally biased region" description="Basic and acidic residues" evidence="1">
    <location>
        <begin position="807"/>
        <end position="818"/>
    </location>
</feature>
<dbReference type="RefSeq" id="XP_009066379.1">
    <property type="nucleotide sequence ID" value="XM_009068131.1"/>
</dbReference>
<feature type="compositionally biased region" description="Basic and acidic residues" evidence="1">
    <location>
        <begin position="277"/>
        <end position="341"/>
    </location>
</feature>
<protein>
    <submittedName>
        <fullName evidence="2">Uncharacterized protein</fullName>
    </submittedName>
</protein>
<evidence type="ECO:0000313" key="3">
    <source>
        <dbReference type="Proteomes" id="UP000030746"/>
    </source>
</evidence>
<organism evidence="2 3">
    <name type="scientific">Lottia gigantea</name>
    <name type="common">Giant owl limpet</name>
    <dbReference type="NCBI Taxonomy" id="225164"/>
    <lineage>
        <taxon>Eukaryota</taxon>
        <taxon>Metazoa</taxon>
        <taxon>Spiralia</taxon>
        <taxon>Lophotrochozoa</taxon>
        <taxon>Mollusca</taxon>
        <taxon>Gastropoda</taxon>
        <taxon>Patellogastropoda</taxon>
        <taxon>Lottioidea</taxon>
        <taxon>Lottiidae</taxon>
        <taxon>Lottia</taxon>
    </lineage>
</organism>
<feature type="compositionally biased region" description="Polar residues" evidence="1">
    <location>
        <begin position="553"/>
        <end position="563"/>
    </location>
</feature>
<dbReference type="OMA" id="HEHIYNI"/>
<reference evidence="2 3" key="1">
    <citation type="journal article" date="2013" name="Nature">
        <title>Insights into bilaterian evolution from three spiralian genomes.</title>
        <authorList>
            <person name="Simakov O."/>
            <person name="Marletaz F."/>
            <person name="Cho S.J."/>
            <person name="Edsinger-Gonzales E."/>
            <person name="Havlak P."/>
            <person name="Hellsten U."/>
            <person name="Kuo D.H."/>
            <person name="Larsson T."/>
            <person name="Lv J."/>
            <person name="Arendt D."/>
            <person name="Savage R."/>
            <person name="Osoegawa K."/>
            <person name="de Jong P."/>
            <person name="Grimwood J."/>
            <person name="Chapman J.A."/>
            <person name="Shapiro H."/>
            <person name="Aerts A."/>
            <person name="Otillar R.P."/>
            <person name="Terry A.Y."/>
            <person name="Boore J.L."/>
            <person name="Grigoriev I.V."/>
            <person name="Lindberg D.R."/>
            <person name="Seaver E.C."/>
            <person name="Weisblat D.A."/>
            <person name="Putnam N.H."/>
            <person name="Rokhsar D.S."/>
        </authorList>
    </citation>
    <scope>NUCLEOTIDE SEQUENCE [LARGE SCALE GENOMIC DNA]</scope>
</reference>
<dbReference type="HOGENOM" id="CLU_285948_0_0_1"/>
<feature type="region of interest" description="Disordered" evidence="1">
    <location>
        <begin position="741"/>
        <end position="849"/>
    </location>
</feature>
<feature type="compositionally biased region" description="Polar residues" evidence="1">
    <location>
        <begin position="405"/>
        <end position="416"/>
    </location>
</feature>
<feature type="compositionally biased region" description="Basic and acidic residues" evidence="1">
    <location>
        <begin position="565"/>
        <end position="577"/>
    </location>
</feature>
<name>V3ZFW0_LOTGI</name>
<dbReference type="GeneID" id="20241242"/>
<feature type="compositionally biased region" description="Polar residues" evidence="1">
    <location>
        <begin position="741"/>
        <end position="757"/>
    </location>
</feature>
<feature type="compositionally biased region" description="Polar residues" evidence="1">
    <location>
        <begin position="248"/>
        <end position="272"/>
    </location>
</feature>
<feature type="compositionally biased region" description="Basic and acidic residues" evidence="1">
    <location>
        <begin position="536"/>
        <end position="552"/>
    </location>
</feature>
<dbReference type="Proteomes" id="UP000030746">
    <property type="component" value="Unassembled WGS sequence"/>
</dbReference>
<evidence type="ECO:0000256" key="1">
    <source>
        <dbReference type="SAM" id="MobiDB-lite"/>
    </source>
</evidence>
<feature type="compositionally biased region" description="Basic and acidic residues" evidence="1">
    <location>
        <begin position="65"/>
        <end position="77"/>
    </location>
</feature>
<sequence>MEHIIPEKFIKMCRLLEITTFPVHWKFEEKDQQIVVTFIWNIGSSEILNPQDTPKADSTVAFESKRESEIQKQDLHLVSKKTASHQSPLKSETPDEDANSKDKRKSASSSRTTLPAASTDDRKSITTKHKEKSVNNEDGVNYNRCEKTPNDSSTKQKHISGNANVCLVKTNELKKSDAPKPHKESSTKHRHSSSDSERKRNNSSSKDTTKGLSNAPSSCDPKRRHFSSKSKSTSSSGESANPEIRSNIEVNKQTVNCEDTKITRPQNRSAQCVTPEVKNKESRHKESSIRKESKSKDSNSQNDKNHKEKHMPDEKRHVKPNSRDQKKHTEASLRHSKEIHESQSCYAAVTDTAEVEHPKEPHHADPIDSDDSFTELKIDLDYDESKSSKHEEENLRIDKECQPHTCATATGVQESNQEMHENPPLVISRCEPKDDSSHIDEVTPVGKEDPAITATESNSQDTNTSKIQNPTSEDRNKVSASSDQKISQNEIPKNMPQEERIQNSNPDKDNIDSDKLEKREISSNQPEVKESASGILDKEEIDNSKQKKEKFSTNKLENNSIHNNVAKEKEIQSKSTEEQLCTNPVQEKSVLNNSNNQEKAEVVDNDLEEGEIEDEDIERDRPKYDQNKNTNVVTGGTVFDNVLLAYSPVSSIEPQTDEEPLGILGSNDPFDDASSPKCQVGNRTKLVTTAPTADGIQTPSSYSFQTEDLEGASRASTPLLDEMNGFKVLEDSGFRTVILPVSQSPPKQCSPVKSQVTIPRRKKRKGKRKSISSEAELMNIFQGEKLSKRKSSRLRKKLQKQLSKLSDSGHEDIEGRIKKEQKRANQGPELWSQPEARGTQEHSTRKKRHVTDWDKLLQKHIHEKKRPTPTDTKTEDLKKKIDNFLIEIDLKNNKKCSGTFLTPNQTYKETHKVHQRPMTVSKQVNFGNLFDVQSYTSGNGETFFDEREQIEHDSLMDSIIISSTYKEEEKEKTSKKRKRHTDGSDSETDPGNRKLQRTNSRSLPRMNRDIAIQQRNNPDTGLHQYLFLFEDSRPCTWIDSDEIQEHNPHFYNSLKKCFVPKEGSQEQSELQQKLYNLVGFPS</sequence>
<feature type="region of interest" description="Disordered" evidence="1">
    <location>
        <begin position="962"/>
        <end position="1007"/>
    </location>
</feature>
<feature type="compositionally biased region" description="Basic residues" evidence="1">
    <location>
        <begin position="787"/>
        <end position="799"/>
    </location>
</feature>
<feature type="compositionally biased region" description="Basic and acidic residues" evidence="1">
    <location>
        <begin position="354"/>
        <end position="366"/>
    </location>
</feature>
<feature type="compositionally biased region" description="Basic residues" evidence="1">
    <location>
        <begin position="759"/>
        <end position="770"/>
    </location>
</feature>
<feature type="compositionally biased region" description="Basic and acidic residues" evidence="1">
    <location>
        <begin position="430"/>
        <end position="450"/>
    </location>
</feature>
<keyword evidence="3" id="KW-1185">Reference proteome</keyword>
<feature type="compositionally biased region" description="Basic and acidic residues" evidence="1">
    <location>
        <begin position="374"/>
        <end position="402"/>
    </location>
</feature>
<evidence type="ECO:0000313" key="2">
    <source>
        <dbReference type="EMBL" id="ESO83012.1"/>
    </source>
</evidence>
<dbReference type="CTD" id="20241242"/>
<proteinExistence type="predicted"/>
<dbReference type="KEGG" id="lgi:LOTGIDRAFT_169841"/>
<feature type="region of interest" description="Disordered" evidence="1">
    <location>
        <begin position="651"/>
        <end position="709"/>
    </location>
</feature>
<feature type="compositionally biased region" description="Polar residues" evidence="1">
    <location>
        <begin position="454"/>
        <end position="471"/>
    </location>
</feature>
<feature type="compositionally biased region" description="Basic and acidic residues" evidence="1">
    <location>
        <begin position="171"/>
        <end position="200"/>
    </location>
</feature>
<dbReference type="AlphaFoldDB" id="V3ZFW0"/>
<gene>
    <name evidence="2" type="ORF">LOTGIDRAFT_169841</name>
</gene>
<feature type="region of interest" description="Disordered" evidence="1">
    <location>
        <begin position="65"/>
        <end position="632"/>
    </location>
</feature>